<name>A0A0F9JJP1_9ZZZZ</name>
<comment type="caution">
    <text evidence="1">The sequence shown here is derived from an EMBL/GenBank/DDBJ whole genome shotgun (WGS) entry which is preliminary data.</text>
</comment>
<accession>A0A0F9JJP1</accession>
<organism evidence="1">
    <name type="scientific">marine sediment metagenome</name>
    <dbReference type="NCBI Taxonomy" id="412755"/>
    <lineage>
        <taxon>unclassified sequences</taxon>
        <taxon>metagenomes</taxon>
        <taxon>ecological metagenomes</taxon>
    </lineage>
</organism>
<sequence>MAWVFQETLEELLIGNQKKERENKMAIEPSE</sequence>
<protein>
    <submittedName>
        <fullName evidence="1">Uncharacterized protein</fullName>
    </submittedName>
</protein>
<evidence type="ECO:0000313" key="1">
    <source>
        <dbReference type="EMBL" id="KKM62566.1"/>
    </source>
</evidence>
<proteinExistence type="predicted"/>
<gene>
    <name evidence="1" type="ORF">LCGC14_1520430</name>
</gene>
<reference evidence="1" key="1">
    <citation type="journal article" date="2015" name="Nature">
        <title>Complex archaea that bridge the gap between prokaryotes and eukaryotes.</title>
        <authorList>
            <person name="Spang A."/>
            <person name="Saw J.H."/>
            <person name="Jorgensen S.L."/>
            <person name="Zaremba-Niedzwiedzka K."/>
            <person name="Martijn J."/>
            <person name="Lind A.E."/>
            <person name="van Eijk R."/>
            <person name="Schleper C."/>
            <person name="Guy L."/>
            <person name="Ettema T.J."/>
        </authorList>
    </citation>
    <scope>NUCLEOTIDE SEQUENCE</scope>
</reference>
<dbReference type="EMBL" id="LAZR01011269">
    <property type="protein sequence ID" value="KKM62566.1"/>
    <property type="molecule type" value="Genomic_DNA"/>
</dbReference>
<dbReference type="AlphaFoldDB" id="A0A0F9JJP1"/>